<sequence length="471" mass="51547">MQGHRLRGLRDGTSGLVAMPASISKAPRPQRMAWPRLLDNTRLGGRAAAPTDGGRSEYQKDHDRLIFSEPFRKLSRKTQVHPLPENDRVHNRLTHTLEVSCVGRSLGELTGKRLAAAGELPPHVAAADVAAVVQAACLAHDIGNPPFGHAGEYAVRDWYSRRPIGFFSGCTPAAVQDFKTFEGNAQGFRLLTSLVDTVGLRLTYATLASFIKYPWSSVHAPRHRPGKFNYFDSERAIFTEICGKLGIVEHEAGVFARHPLVYLVEAADDICYAIIDIEDGIEMGILPPADVEALLCDLLTAPLQAEFRGAASSLTDNQRIRWLRGKAVDLLIEDCVQSFFSHAEAILCGRFASTLVEAGAPRVAQGIRAAKQMARDRIFTHSRKMEIEIGAYAAIDTLLDACSDSVRELLEVGNRDKLSYRASRVLTLMGEHAPPPGTPIEESYRLMNDFVSGLTDNRATRLAQAIRGAGG</sequence>
<reference evidence="3 4" key="1">
    <citation type="submission" date="2022-06" db="EMBL/GenBank/DDBJ databases">
        <title>Rhizosaccharibacter gen. nov. sp. nov. KSS12, endophytic bacteria isolated from sugarcane.</title>
        <authorList>
            <person name="Pitiwittayakul N."/>
        </authorList>
    </citation>
    <scope>NUCLEOTIDE SEQUENCE [LARGE SCALE GENOMIC DNA]</scope>
    <source>
        <strain evidence="3 4">KSS12</strain>
    </source>
</reference>
<evidence type="ECO:0000259" key="2">
    <source>
        <dbReference type="PROSITE" id="PS51831"/>
    </source>
</evidence>
<dbReference type="PROSITE" id="PS51831">
    <property type="entry name" value="HD"/>
    <property type="match status" value="1"/>
</dbReference>
<proteinExistence type="predicted"/>
<evidence type="ECO:0000313" key="3">
    <source>
        <dbReference type="EMBL" id="MCQ8241349.1"/>
    </source>
</evidence>
<evidence type="ECO:0000256" key="1">
    <source>
        <dbReference type="ARBA" id="ARBA00022801"/>
    </source>
</evidence>
<comment type="caution">
    <text evidence="3">The sequence shown here is derived from an EMBL/GenBank/DDBJ whole genome shotgun (WGS) entry which is preliminary data.</text>
</comment>
<keyword evidence="4" id="KW-1185">Reference proteome</keyword>
<gene>
    <name evidence="3" type="ORF">NFI88_10915</name>
</gene>
<dbReference type="SUPFAM" id="SSF109604">
    <property type="entry name" value="HD-domain/PDEase-like"/>
    <property type="match status" value="1"/>
</dbReference>
<dbReference type="InterPro" id="IPR027432">
    <property type="entry name" value="dGTP_triphosphohydrolase_C"/>
</dbReference>
<feature type="domain" description="HD" evidence="2">
    <location>
        <begin position="92"/>
        <end position="273"/>
    </location>
</feature>
<dbReference type="Pfam" id="PF01966">
    <property type="entry name" value="HD"/>
    <property type="match status" value="1"/>
</dbReference>
<dbReference type="SMART" id="SM00471">
    <property type="entry name" value="HDc"/>
    <property type="match status" value="1"/>
</dbReference>
<dbReference type="InterPro" id="IPR006674">
    <property type="entry name" value="HD_domain"/>
</dbReference>
<dbReference type="InterPro" id="IPR023293">
    <property type="entry name" value="dGTP_triP_hydro_central_sf"/>
</dbReference>
<dbReference type="InterPro" id="IPR050135">
    <property type="entry name" value="dGTPase-like"/>
</dbReference>
<dbReference type="Proteomes" id="UP001524547">
    <property type="component" value="Unassembled WGS sequence"/>
</dbReference>
<keyword evidence="1" id="KW-0378">Hydrolase</keyword>
<name>A0ABT1W057_9PROT</name>
<dbReference type="Gene3D" id="1.10.3210.10">
    <property type="entry name" value="Hypothetical protein af1432"/>
    <property type="match status" value="1"/>
</dbReference>
<dbReference type="Gene3D" id="1.10.3550.10">
    <property type="entry name" value="eoxyguanosinetriphosphate triphosphohydrolase domain-like"/>
    <property type="match status" value="1"/>
</dbReference>
<protein>
    <submittedName>
        <fullName evidence="3">Deoxyguanosinetriphosphate triphosphohydrolase</fullName>
    </submittedName>
</protein>
<dbReference type="PANTHER" id="PTHR11373:SF32">
    <property type="entry name" value="DEOXYGUANOSINETRIPHOSPHATE TRIPHOSPHOHYDROLASE"/>
    <property type="match status" value="1"/>
</dbReference>
<dbReference type="InterPro" id="IPR003607">
    <property type="entry name" value="HD/PDEase_dom"/>
</dbReference>
<dbReference type="RefSeq" id="WP_422920092.1">
    <property type="nucleotide sequence ID" value="NZ_JAMZEJ010000006.1"/>
</dbReference>
<dbReference type="PANTHER" id="PTHR11373">
    <property type="entry name" value="DEOXYNUCLEOSIDE TRIPHOSPHATE TRIPHOSPHOHYDROLASE"/>
    <property type="match status" value="1"/>
</dbReference>
<dbReference type="EMBL" id="JAMZEJ010000006">
    <property type="protein sequence ID" value="MCQ8241349.1"/>
    <property type="molecule type" value="Genomic_DNA"/>
</dbReference>
<dbReference type="Gene3D" id="1.10.3410.10">
    <property type="entry name" value="putative deoxyguanosinetriphosphate triphosphohydrolase like domain"/>
    <property type="match status" value="1"/>
</dbReference>
<organism evidence="3 4">
    <name type="scientific">Rhizosaccharibacter radicis</name>
    <dbReference type="NCBI Taxonomy" id="2782605"/>
    <lineage>
        <taxon>Bacteria</taxon>
        <taxon>Pseudomonadati</taxon>
        <taxon>Pseudomonadota</taxon>
        <taxon>Alphaproteobacteria</taxon>
        <taxon>Acetobacterales</taxon>
        <taxon>Acetobacteraceae</taxon>
        <taxon>Rhizosaccharibacter</taxon>
    </lineage>
</organism>
<accession>A0ABT1W057</accession>
<dbReference type="InterPro" id="IPR006261">
    <property type="entry name" value="dGTPase"/>
</dbReference>
<dbReference type="NCBIfam" id="NF002205">
    <property type="entry name" value="PRK01096.1"/>
    <property type="match status" value="1"/>
</dbReference>
<dbReference type="NCBIfam" id="TIGR01353">
    <property type="entry name" value="dGTP_triPase"/>
    <property type="match status" value="1"/>
</dbReference>
<evidence type="ECO:0000313" key="4">
    <source>
        <dbReference type="Proteomes" id="UP001524547"/>
    </source>
</evidence>